<dbReference type="AlphaFoldDB" id="D3FBK2"/>
<dbReference type="RefSeq" id="WP_012932424.1">
    <property type="nucleotide sequence ID" value="NC_013739.1"/>
</dbReference>
<name>D3FBK2_CONWI</name>
<evidence type="ECO:0000256" key="1">
    <source>
        <dbReference type="SAM" id="MobiDB-lite"/>
    </source>
</evidence>
<dbReference type="STRING" id="469383.Cwoe_0938"/>
<feature type="region of interest" description="Disordered" evidence="1">
    <location>
        <begin position="139"/>
        <end position="169"/>
    </location>
</feature>
<gene>
    <name evidence="2" type="ordered locus">Cwoe_0938</name>
</gene>
<reference evidence="3" key="2">
    <citation type="submission" date="2010-01" db="EMBL/GenBank/DDBJ databases">
        <title>The complete genome of Conexibacter woesei DSM 14684.</title>
        <authorList>
            <consortium name="US DOE Joint Genome Institute (JGI-PGF)"/>
            <person name="Lucas S."/>
            <person name="Copeland A."/>
            <person name="Lapidus A."/>
            <person name="Glavina del Rio T."/>
            <person name="Dalin E."/>
            <person name="Tice H."/>
            <person name="Bruce D."/>
            <person name="Goodwin L."/>
            <person name="Pitluck S."/>
            <person name="Kyrpides N."/>
            <person name="Mavromatis K."/>
            <person name="Ivanova N."/>
            <person name="Mikhailova N."/>
            <person name="Chertkov O."/>
            <person name="Brettin T."/>
            <person name="Detter J.C."/>
            <person name="Han C."/>
            <person name="Larimer F."/>
            <person name="Land M."/>
            <person name="Hauser L."/>
            <person name="Markowitz V."/>
            <person name="Cheng J.-F."/>
            <person name="Hugenholtz P."/>
            <person name="Woyke T."/>
            <person name="Wu D."/>
            <person name="Pukall R."/>
            <person name="Steenblock K."/>
            <person name="Schneider S."/>
            <person name="Klenk H.-P."/>
            <person name="Eisen J.A."/>
        </authorList>
    </citation>
    <scope>NUCLEOTIDE SEQUENCE [LARGE SCALE GENOMIC DNA]</scope>
    <source>
        <strain evidence="3">DSM 14684 / CIP 108061 / JCM 11494 / NBRC 100937 / ID131577</strain>
    </source>
</reference>
<dbReference type="OrthoDB" id="4483486at2"/>
<reference evidence="2 3" key="1">
    <citation type="journal article" date="2010" name="Stand. Genomic Sci.">
        <title>Complete genome sequence of Conexibacter woesei type strain (ID131577).</title>
        <authorList>
            <person name="Pukall R."/>
            <person name="Lapidus A."/>
            <person name="Glavina Del Rio T."/>
            <person name="Copeland A."/>
            <person name="Tice H."/>
            <person name="Cheng J.-F."/>
            <person name="Lucas S."/>
            <person name="Chen F."/>
            <person name="Nolan M."/>
            <person name="Bruce D."/>
            <person name="Goodwin L."/>
            <person name="Pitluck S."/>
            <person name="Mavromatis K."/>
            <person name="Ivanova N."/>
            <person name="Ovchinnikova G."/>
            <person name="Pati A."/>
            <person name="Chen A."/>
            <person name="Palaniappan K."/>
            <person name="Land M."/>
            <person name="Hauser L."/>
            <person name="Chang Y.-J."/>
            <person name="Jeffries C.D."/>
            <person name="Chain P."/>
            <person name="Meincke L."/>
            <person name="Sims D."/>
            <person name="Brettin T."/>
            <person name="Detter J.C."/>
            <person name="Rohde M."/>
            <person name="Goeker M."/>
            <person name="Bristow J."/>
            <person name="Eisen J.A."/>
            <person name="Markowitz V."/>
            <person name="Kyrpides N.C."/>
            <person name="Klenk H.-P."/>
            <person name="Hugenholtz P."/>
        </authorList>
    </citation>
    <scope>NUCLEOTIDE SEQUENCE [LARGE SCALE GENOMIC DNA]</scope>
    <source>
        <strain evidence="3">DSM 14684 / CIP 108061 / JCM 11494 / NBRC 100937 / ID131577</strain>
    </source>
</reference>
<evidence type="ECO:0000313" key="3">
    <source>
        <dbReference type="Proteomes" id="UP000008229"/>
    </source>
</evidence>
<dbReference type="KEGG" id="cwo:Cwoe_0938"/>
<protein>
    <submittedName>
        <fullName evidence="2">Polyketide cyclase/dehydrase</fullName>
    </submittedName>
</protein>
<sequence length="169" mass="18807">MARNEIVVHVSPDRVFDVLSDPRAYARWVVGSQAIRRADPDWPAPGSSFDHAVGVGPLRIKDHSSVLERDRPRRLRLLVMARPLSRAFVTLTLHREGSGTRVELEEIAADTRSRLLFNPLTDPLVGLRNRQSLRRLKRIAEGDERIPPGELPPRGSAEEASVTASSKPA</sequence>
<dbReference type="Pfam" id="PF10604">
    <property type="entry name" value="Polyketide_cyc2"/>
    <property type="match status" value="1"/>
</dbReference>
<dbReference type="InterPro" id="IPR019587">
    <property type="entry name" value="Polyketide_cyclase/dehydratase"/>
</dbReference>
<dbReference type="EMBL" id="CP001854">
    <property type="protein sequence ID" value="ADB49371.1"/>
    <property type="molecule type" value="Genomic_DNA"/>
</dbReference>
<dbReference type="HOGENOM" id="CLU_124276_0_0_11"/>
<dbReference type="CDD" id="cd07812">
    <property type="entry name" value="SRPBCC"/>
    <property type="match status" value="1"/>
</dbReference>
<keyword evidence="3" id="KW-1185">Reference proteome</keyword>
<organism evidence="2 3">
    <name type="scientific">Conexibacter woesei (strain DSM 14684 / CCUG 47730 / CIP 108061 / JCM 11494 / NBRC 100937 / ID131577)</name>
    <dbReference type="NCBI Taxonomy" id="469383"/>
    <lineage>
        <taxon>Bacteria</taxon>
        <taxon>Bacillati</taxon>
        <taxon>Actinomycetota</taxon>
        <taxon>Thermoleophilia</taxon>
        <taxon>Solirubrobacterales</taxon>
        <taxon>Conexibacteraceae</taxon>
        <taxon>Conexibacter</taxon>
    </lineage>
</organism>
<dbReference type="eggNOG" id="COG3832">
    <property type="taxonomic scope" value="Bacteria"/>
</dbReference>
<dbReference type="SUPFAM" id="SSF55961">
    <property type="entry name" value="Bet v1-like"/>
    <property type="match status" value="1"/>
</dbReference>
<dbReference type="Gene3D" id="3.30.530.20">
    <property type="match status" value="1"/>
</dbReference>
<proteinExistence type="predicted"/>
<accession>D3FBK2</accession>
<dbReference type="Proteomes" id="UP000008229">
    <property type="component" value="Chromosome"/>
</dbReference>
<dbReference type="InterPro" id="IPR023393">
    <property type="entry name" value="START-like_dom_sf"/>
</dbReference>
<evidence type="ECO:0000313" key="2">
    <source>
        <dbReference type="EMBL" id="ADB49371.1"/>
    </source>
</evidence>